<dbReference type="AlphaFoldDB" id="K3WPV1"/>
<protein>
    <recommendedName>
        <fullName evidence="4">TsaA-like domain-containing protein</fullName>
    </recommendedName>
</protein>
<sequence length="361" mass="40114">MTRKVDTLAALALLQTTAMAAWLWTWWPRDEGSADALAQRVAALEKELQKKEHMRLEERKGRVAAEKELRRVMDDKLDTSKGYFMQSIGHIRSCFKSCLGTPRQGLLAPATKGAIEFQRSISPDTLIGLESFSHVWIVFVFDKNTNGKNARAHEGLRSDSHRYTFKAKISPPMLKERVGIFSTRSPHRPNPIGITLAKVDSVDMKKRIVYISGVDLVNDTPVLDVKPYVPGYDCIADAKAAAWVSPDHPPTTVHWRDPSIALTVRELSASSAHYRGHPDAFLAAIEQVLQVDVRSKDQTKRWRGSANQIVIDNASVSYSVVLPDTNDEGRNRGDNGRPGGRTARPLLPTQVLVHAVTPALN</sequence>
<dbReference type="InterPro" id="IPR023370">
    <property type="entry name" value="TrmO-like_N"/>
</dbReference>
<reference evidence="5" key="3">
    <citation type="submission" date="2015-02" db="UniProtKB">
        <authorList>
            <consortium name="EnsemblProtists"/>
        </authorList>
    </citation>
    <scope>IDENTIFICATION</scope>
    <source>
        <strain evidence="5">DAOM BR144</strain>
    </source>
</reference>
<reference evidence="6" key="1">
    <citation type="journal article" date="2010" name="Genome Biol.">
        <title>Genome sequence of the necrotrophic plant pathogen Pythium ultimum reveals original pathogenicity mechanisms and effector repertoire.</title>
        <authorList>
            <person name="Levesque C.A."/>
            <person name="Brouwer H."/>
            <person name="Cano L."/>
            <person name="Hamilton J.P."/>
            <person name="Holt C."/>
            <person name="Huitema E."/>
            <person name="Raffaele S."/>
            <person name="Robideau G.P."/>
            <person name="Thines M."/>
            <person name="Win J."/>
            <person name="Zerillo M.M."/>
            <person name="Beakes G.W."/>
            <person name="Boore J.L."/>
            <person name="Busam D."/>
            <person name="Dumas B."/>
            <person name="Ferriera S."/>
            <person name="Fuerstenberg S.I."/>
            <person name="Gachon C.M."/>
            <person name="Gaulin E."/>
            <person name="Govers F."/>
            <person name="Grenville-Briggs L."/>
            <person name="Horner N."/>
            <person name="Hostetler J."/>
            <person name="Jiang R.H."/>
            <person name="Johnson J."/>
            <person name="Krajaejun T."/>
            <person name="Lin H."/>
            <person name="Meijer H.J."/>
            <person name="Moore B."/>
            <person name="Morris P."/>
            <person name="Phuntmart V."/>
            <person name="Puiu D."/>
            <person name="Shetty J."/>
            <person name="Stajich J.E."/>
            <person name="Tripathy S."/>
            <person name="Wawra S."/>
            <person name="van West P."/>
            <person name="Whitty B.R."/>
            <person name="Coutinho P.M."/>
            <person name="Henrissat B."/>
            <person name="Martin F."/>
            <person name="Thomas P.D."/>
            <person name="Tyler B.M."/>
            <person name="De Vries R.P."/>
            <person name="Kamoun S."/>
            <person name="Yandell M."/>
            <person name="Tisserat N."/>
            <person name="Buell C.R."/>
        </authorList>
    </citation>
    <scope>NUCLEOTIDE SEQUENCE</scope>
    <source>
        <strain evidence="6">DAOM:BR144</strain>
    </source>
</reference>
<dbReference type="VEuPathDB" id="FungiDB:PYU1_G006978"/>
<dbReference type="STRING" id="431595.K3WPV1"/>
<dbReference type="InterPro" id="IPR040372">
    <property type="entry name" value="YaeB-like"/>
</dbReference>
<evidence type="ECO:0000256" key="3">
    <source>
        <dbReference type="SAM" id="MobiDB-lite"/>
    </source>
</evidence>
<dbReference type="EMBL" id="GL376560">
    <property type="status" value="NOT_ANNOTATED_CDS"/>
    <property type="molecule type" value="Genomic_DNA"/>
</dbReference>
<feature type="domain" description="TsaA-like" evidence="4">
    <location>
        <begin position="85"/>
        <end position="237"/>
    </location>
</feature>
<dbReference type="CDD" id="cd09281">
    <property type="entry name" value="UPF0066"/>
    <property type="match status" value="1"/>
</dbReference>
<evidence type="ECO:0000256" key="1">
    <source>
        <dbReference type="ARBA" id="ARBA00022691"/>
    </source>
</evidence>
<comment type="similarity">
    <text evidence="2">Belongs to the tRNA methyltransferase O family.</text>
</comment>
<keyword evidence="1" id="KW-0949">S-adenosyl-L-methionine</keyword>
<proteinExistence type="inferred from homology"/>
<dbReference type="NCBIfam" id="TIGR00104">
    <property type="entry name" value="tRNA_TsaA"/>
    <property type="match status" value="1"/>
</dbReference>
<dbReference type="PANTHER" id="PTHR12818">
    <property type="entry name" value="TRNA (ADENINE(37)-N6)-METHYLTRANSFERASE"/>
    <property type="match status" value="1"/>
</dbReference>
<keyword evidence="6" id="KW-1185">Reference proteome</keyword>
<dbReference type="InParanoid" id="K3WPV1"/>
<evidence type="ECO:0000259" key="4">
    <source>
        <dbReference type="PROSITE" id="PS51668"/>
    </source>
</evidence>
<dbReference type="HOGENOM" id="CLU_013458_0_0_1"/>
<dbReference type="SUPFAM" id="SSF118196">
    <property type="entry name" value="YaeB-like"/>
    <property type="match status" value="1"/>
</dbReference>
<dbReference type="eggNOG" id="KOG2942">
    <property type="taxonomic scope" value="Eukaryota"/>
</dbReference>
<dbReference type="InterPro" id="IPR036414">
    <property type="entry name" value="YaeB_N_sf"/>
</dbReference>
<accession>K3WPV1</accession>
<dbReference type="PROSITE" id="PS51668">
    <property type="entry name" value="TSAA_2"/>
    <property type="match status" value="1"/>
</dbReference>
<dbReference type="Pfam" id="PF01980">
    <property type="entry name" value="TrmO_N"/>
    <property type="match status" value="1"/>
</dbReference>
<evidence type="ECO:0000313" key="5">
    <source>
        <dbReference type="EnsemblProtists" id="PYU1_T006993"/>
    </source>
</evidence>
<dbReference type="Gene3D" id="2.40.30.70">
    <property type="entry name" value="YaeB-like"/>
    <property type="match status" value="1"/>
</dbReference>
<evidence type="ECO:0000313" key="6">
    <source>
        <dbReference type="Proteomes" id="UP000019132"/>
    </source>
</evidence>
<dbReference type="EnsemblProtists" id="PYU1_T006993">
    <property type="protein sequence ID" value="PYU1_T006993"/>
    <property type="gene ID" value="PYU1_G006978"/>
</dbReference>
<feature type="region of interest" description="Disordered" evidence="3">
    <location>
        <begin position="322"/>
        <end position="347"/>
    </location>
</feature>
<name>K3WPV1_GLOUD</name>
<dbReference type="PANTHER" id="PTHR12818:SF0">
    <property type="entry name" value="TRNA (ADENINE(37)-N6)-METHYLTRANSFERASE"/>
    <property type="match status" value="1"/>
</dbReference>
<dbReference type="InterPro" id="IPR036413">
    <property type="entry name" value="YaeB-like_sf"/>
</dbReference>
<evidence type="ECO:0000256" key="2">
    <source>
        <dbReference type="ARBA" id="ARBA00033753"/>
    </source>
</evidence>
<organism evidence="5 6">
    <name type="scientific">Globisporangium ultimum (strain ATCC 200006 / CBS 805.95 / DAOM BR144)</name>
    <name type="common">Pythium ultimum</name>
    <dbReference type="NCBI Taxonomy" id="431595"/>
    <lineage>
        <taxon>Eukaryota</taxon>
        <taxon>Sar</taxon>
        <taxon>Stramenopiles</taxon>
        <taxon>Oomycota</taxon>
        <taxon>Peronosporomycetes</taxon>
        <taxon>Pythiales</taxon>
        <taxon>Pythiaceae</taxon>
        <taxon>Globisporangium</taxon>
    </lineage>
</organism>
<reference evidence="6" key="2">
    <citation type="submission" date="2010-04" db="EMBL/GenBank/DDBJ databases">
        <authorList>
            <person name="Buell R."/>
            <person name="Hamilton J."/>
            <person name="Hostetler J."/>
        </authorList>
    </citation>
    <scope>NUCLEOTIDE SEQUENCE [LARGE SCALE GENOMIC DNA]</scope>
    <source>
        <strain evidence="6">DAOM:BR144</strain>
    </source>
</reference>
<dbReference type="Proteomes" id="UP000019132">
    <property type="component" value="Unassembled WGS sequence"/>
</dbReference>